<dbReference type="PROSITE" id="PS50102">
    <property type="entry name" value="RRM"/>
    <property type="match status" value="1"/>
</dbReference>
<name>A0A5N5FBR2_9ROSA</name>
<feature type="domain" description="C3H1-type" evidence="11">
    <location>
        <begin position="231"/>
        <end position="259"/>
    </location>
</feature>
<evidence type="ECO:0000259" key="11">
    <source>
        <dbReference type="PROSITE" id="PS50103"/>
    </source>
</evidence>
<dbReference type="SMART" id="SM00356">
    <property type="entry name" value="ZnF_C3H1"/>
    <property type="match status" value="2"/>
</dbReference>
<dbReference type="InterPro" id="IPR025696">
    <property type="entry name" value="Beta-barrel_MTR4"/>
</dbReference>
<dbReference type="Gene3D" id="2.40.30.300">
    <property type="match status" value="1"/>
</dbReference>
<dbReference type="PRINTS" id="PR01848">
    <property type="entry name" value="U2AUXFACTOR"/>
</dbReference>
<dbReference type="Gene3D" id="1.10.3380.30">
    <property type="match status" value="1"/>
</dbReference>
<feature type="compositionally biased region" description="Basic and acidic residues" evidence="9">
    <location>
        <begin position="732"/>
        <end position="753"/>
    </location>
</feature>
<feature type="compositionally biased region" description="Basic and acidic residues" evidence="9">
    <location>
        <begin position="761"/>
        <end position="779"/>
    </location>
</feature>
<feature type="zinc finger region" description="C3H1-type" evidence="8">
    <location>
        <begin position="365"/>
        <end position="395"/>
    </location>
</feature>
<keyword evidence="1 8" id="KW-0479">Metal-binding</keyword>
<dbReference type="InterPro" id="IPR012677">
    <property type="entry name" value="Nucleotide-bd_a/b_plait_sf"/>
</dbReference>
<feature type="region of interest" description="Disordered" evidence="9">
    <location>
        <begin position="522"/>
        <end position="589"/>
    </location>
</feature>
<dbReference type="InterPro" id="IPR000571">
    <property type="entry name" value="Znf_CCCH"/>
</dbReference>
<feature type="compositionally biased region" description="Polar residues" evidence="9">
    <location>
        <begin position="675"/>
        <end position="685"/>
    </location>
</feature>
<evidence type="ECO:0000256" key="6">
    <source>
        <dbReference type="ARBA" id="ARBA00023125"/>
    </source>
</evidence>
<feature type="domain" description="RRM" evidence="10">
    <location>
        <begin position="263"/>
        <end position="363"/>
    </location>
</feature>
<comment type="caution">
    <text evidence="12">The sequence shown here is derived from an EMBL/GenBank/DDBJ whole genome shotgun (WGS) entry which is preliminary data.</text>
</comment>
<evidence type="ECO:0000256" key="5">
    <source>
        <dbReference type="ARBA" id="ARBA00022884"/>
    </source>
</evidence>
<evidence type="ECO:0000313" key="13">
    <source>
        <dbReference type="Proteomes" id="UP000327157"/>
    </source>
</evidence>
<dbReference type="FunFam" id="1.10.3380.30:FF:000009">
    <property type="entry name" value="DExH-box ATP-dependent RNA helicase DExH9"/>
    <property type="match status" value="1"/>
</dbReference>
<dbReference type="EMBL" id="SMOL01000743">
    <property type="protein sequence ID" value="KAB2600529.1"/>
    <property type="molecule type" value="Genomic_DNA"/>
</dbReference>
<dbReference type="InterPro" id="IPR035979">
    <property type="entry name" value="RBD_domain_sf"/>
</dbReference>
<keyword evidence="2" id="KW-0677">Repeat</keyword>
<dbReference type="Gene3D" id="3.30.70.330">
    <property type="match status" value="1"/>
</dbReference>
<feature type="compositionally biased region" description="Basic and acidic residues" evidence="9">
    <location>
        <begin position="624"/>
        <end position="653"/>
    </location>
</feature>
<reference evidence="12 13" key="1">
    <citation type="submission" date="2019-09" db="EMBL/GenBank/DDBJ databases">
        <authorList>
            <person name="Ou C."/>
        </authorList>
    </citation>
    <scope>NUCLEOTIDE SEQUENCE [LARGE SCALE GENOMIC DNA]</scope>
    <source>
        <strain evidence="12">S2</strain>
        <tissue evidence="12">Leaf</tissue>
    </source>
</reference>
<feature type="region of interest" description="Disordered" evidence="9">
    <location>
        <begin position="176"/>
        <end position="209"/>
    </location>
</feature>
<dbReference type="SMART" id="SM01142">
    <property type="entry name" value="DSHCT"/>
    <property type="match status" value="1"/>
</dbReference>
<keyword evidence="4 8" id="KW-0862">Zinc</keyword>
<dbReference type="GO" id="GO:0089701">
    <property type="term" value="C:U2AF complex"/>
    <property type="evidence" value="ECO:0007669"/>
    <property type="project" value="InterPro"/>
</dbReference>
<keyword evidence="3 8" id="KW-0863">Zinc-finger</keyword>
<evidence type="ECO:0000256" key="3">
    <source>
        <dbReference type="ARBA" id="ARBA00022771"/>
    </source>
</evidence>
<sequence>MESALAEAAAKEGEGVGGGIVPRTEPLGAEKGMTNRKEKRKVMKKMKRKQTRKEMALKEREEHDAILNDPLELAKITMIEQEEAKRSERERKIFEEREKAWMEAMEVKRKKQIEEEEEEERRRIKALEEEDELRNEQVENANDGNEVDEWDYEEGPAEIIWQGNEIILKKKRVKIPKKNTDQESRKKDSDRPTSNPLPPQSKAFSDYKSSSMSAQQLIESVAQQVPHFGTEQDKAHCPFHLKTGACRFGQRCSRVHFCPDKSSTLLIKNMYNGPGLAWEQDEGLEYTDEEVERCFEEFYEDVHTEFLKFGEIINFKVCRNGAFHLRGNVYIHYKSLDSAVVAYQSVNGRYFAGKQISCEFINVTRWKVAICGEYMKSRYKTCSRGTACNFIHCFRNPGGDYEWADSDRPPPKFWARKMVALFGYSDADDKPMVEENFGQWRNTSKMSLGDSERYGLRRSRSRGRDSDSGRRYDNENNVLEGTCRQKRTGDEDLCEENKNLRNYNARRSRKWDTESDGELLEREIDRDRHRGHTRHSSRQQNRDHMNKTYETESDGDLSQRNRIAQHGTRKSSSQQRKVESPDEYRDRENKNHEVNWDWSDRDRDKDAAYHDNGRHSGQRRKVRCRGDHKDINNRAHDTDGERSDSNMKGDEHHSGRKSMGPSSYSSKASKFSNHGGRTTRSYSTDLSDDLLENNAERPPCDARKRSKRLDEVSDISDDDKVPTLDKKHRRDHLSIEMREADSLVENLKSRGTHESSSVGPDDIRFNSDVLTDKEDRWEPENSSVENGIYHTSKRKAGSSESCDSGRPGPSKGRDESSDFDSELYYYGKIGREKDEKSDRVTHSEHGKSRRKSRNKDRKLDSDNRPRQGSSQSSHRRRSSGLDDATDSSDGDRESVRKHKSHGYPSFPPLPGHKFGFHTCSGFQIRDLQFLVLRKSRNPSFTTPLLNNSFRCPDDASRKPEDANYTVDVLTRCGVSPSEVAKKTIKIIPLKEPGEPAVVSISISEINSMSELCMVVPKDLLPLPAQENTLKRVVETLSRFDKGKIPLLDPEEDMKIESSSYKKVSRRMEALENLFDRHEVARTPLIEQKLKVFHMKQDLAAKIKSIKKTMCSSTALAFKDELKARKRVLRRLGYVTKDDVVELKGKVACEISSAEELTLTELMFNGAFKAIKVEEMVSLLSCFVWQEKLKEAIKPREQLDLLFSQLQDTARRVADVQLECKVEIDVDSFVGSFRPDIMEAVYAWAEGSKFYEIMSATPVFEGSLIRAIRRLEEVLQQLIQAAKSVGKTELESKFEEAVSNIKRDIVFAASLYL</sequence>
<organism evidence="12 13">
    <name type="scientific">Pyrus ussuriensis x Pyrus communis</name>
    <dbReference type="NCBI Taxonomy" id="2448454"/>
    <lineage>
        <taxon>Eukaryota</taxon>
        <taxon>Viridiplantae</taxon>
        <taxon>Streptophyta</taxon>
        <taxon>Embryophyta</taxon>
        <taxon>Tracheophyta</taxon>
        <taxon>Spermatophyta</taxon>
        <taxon>Magnoliopsida</taxon>
        <taxon>eudicotyledons</taxon>
        <taxon>Gunneridae</taxon>
        <taxon>Pentapetalae</taxon>
        <taxon>rosids</taxon>
        <taxon>fabids</taxon>
        <taxon>Rosales</taxon>
        <taxon>Rosaceae</taxon>
        <taxon>Amygdaloideae</taxon>
        <taxon>Maleae</taxon>
        <taxon>Pyrus</taxon>
    </lineage>
</organism>
<keyword evidence="13" id="KW-1185">Reference proteome</keyword>
<evidence type="ECO:0000256" key="8">
    <source>
        <dbReference type="PROSITE-ProRule" id="PRU00723"/>
    </source>
</evidence>
<dbReference type="InterPro" id="IPR003954">
    <property type="entry name" value="RRM_euk-type"/>
</dbReference>
<dbReference type="SMART" id="SM00360">
    <property type="entry name" value="RRM"/>
    <property type="match status" value="1"/>
</dbReference>
<dbReference type="Pfam" id="PF00642">
    <property type="entry name" value="zf-CCCH"/>
    <property type="match status" value="1"/>
</dbReference>
<evidence type="ECO:0000259" key="10">
    <source>
        <dbReference type="PROSITE" id="PS50102"/>
    </source>
</evidence>
<evidence type="ECO:0000256" key="9">
    <source>
        <dbReference type="SAM" id="MobiDB-lite"/>
    </source>
</evidence>
<keyword evidence="6" id="KW-0238">DNA-binding</keyword>
<accession>A0A5N5FBR2</accession>
<dbReference type="InterPro" id="IPR012961">
    <property type="entry name" value="Ski2/MTR4_C"/>
</dbReference>
<evidence type="ECO:0000313" key="12">
    <source>
        <dbReference type="EMBL" id="KAB2600529.1"/>
    </source>
</evidence>
<dbReference type="GO" id="GO:0003723">
    <property type="term" value="F:RNA binding"/>
    <property type="evidence" value="ECO:0007669"/>
    <property type="project" value="UniProtKB-UniRule"/>
</dbReference>
<dbReference type="FunFam" id="3.30.70.330:FF:000318">
    <property type="entry name" value="Zinc finger CCCH domain-containing protein 5"/>
    <property type="match status" value="1"/>
</dbReference>
<dbReference type="PANTHER" id="PTHR12620">
    <property type="entry name" value="U2 SNRNP AUXILIARY FACTOR, SMALL SUBUNIT"/>
    <property type="match status" value="1"/>
</dbReference>
<dbReference type="GO" id="GO:0008270">
    <property type="term" value="F:zinc ion binding"/>
    <property type="evidence" value="ECO:0007669"/>
    <property type="project" value="UniProtKB-KW"/>
</dbReference>
<evidence type="ECO:0000256" key="2">
    <source>
        <dbReference type="ARBA" id="ARBA00022737"/>
    </source>
</evidence>
<dbReference type="CDD" id="cd12540">
    <property type="entry name" value="RRM_U2AFBPL"/>
    <property type="match status" value="1"/>
</dbReference>
<evidence type="ECO:0000256" key="4">
    <source>
        <dbReference type="ARBA" id="ARBA00022833"/>
    </source>
</evidence>
<feature type="region of interest" description="Disordered" evidence="9">
    <location>
        <begin position="451"/>
        <end position="478"/>
    </location>
</feature>
<reference evidence="12 13" key="2">
    <citation type="submission" date="2019-11" db="EMBL/GenBank/DDBJ databases">
        <title>A de novo genome assembly of a pear dwarfing rootstock.</title>
        <authorList>
            <person name="Wang F."/>
            <person name="Wang J."/>
            <person name="Li S."/>
            <person name="Zhang Y."/>
            <person name="Fang M."/>
            <person name="Ma L."/>
            <person name="Zhao Y."/>
            <person name="Jiang S."/>
        </authorList>
    </citation>
    <scope>NUCLEOTIDE SEQUENCE [LARGE SCALE GENOMIC DNA]</scope>
    <source>
        <strain evidence="12">S2</strain>
        <tissue evidence="12">Leaf</tissue>
    </source>
</reference>
<proteinExistence type="predicted"/>
<dbReference type="InterPro" id="IPR009145">
    <property type="entry name" value="U2AF_small"/>
</dbReference>
<feature type="compositionally biased region" description="Basic and acidic residues" evidence="9">
    <location>
        <begin position="576"/>
        <end position="589"/>
    </location>
</feature>
<dbReference type="SMART" id="SM00361">
    <property type="entry name" value="RRM_1"/>
    <property type="match status" value="1"/>
</dbReference>
<dbReference type="GO" id="GO:0003677">
    <property type="term" value="F:DNA binding"/>
    <property type="evidence" value="ECO:0007669"/>
    <property type="project" value="UniProtKB-KW"/>
</dbReference>
<feature type="compositionally biased region" description="Basic and acidic residues" evidence="9">
    <location>
        <begin position="52"/>
        <end position="63"/>
    </location>
</feature>
<protein>
    <submittedName>
        <fullName evidence="12">Zinc finger CCCH domain-containing protein 5-like</fullName>
    </submittedName>
</protein>
<dbReference type="OrthoDB" id="423462at2759"/>
<feature type="region of interest" description="Disordered" evidence="9">
    <location>
        <begin position="106"/>
        <end position="151"/>
    </location>
</feature>
<dbReference type="PROSITE" id="PS50103">
    <property type="entry name" value="ZF_C3H1"/>
    <property type="match status" value="2"/>
</dbReference>
<feature type="compositionally biased region" description="Basic and acidic residues" evidence="9">
    <location>
        <begin position="540"/>
        <end position="550"/>
    </location>
</feature>
<feature type="zinc finger region" description="C3H1-type" evidence="8">
    <location>
        <begin position="231"/>
        <end position="259"/>
    </location>
</feature>
<dbReference type="Pfam" id="PF00076">
    <property type="entry name" value="RRM_1"/>
    <property type="match status" value="1"/>
</dbReference>
<dbReference type="GO" id="GO:0000398">
    <property type="term" value="P:mRNA splicing, via spliceosome"/>
    <property type="evidence" value="ECO:0007669"/>
    <property type="project" value="InterPro"/>
</dbReference>
<feature type="domain" description="C3H1-type" evidence="11">
    <location>
        <begin position="365"/>
        <end position="395"/>
    </location>
</feature>
<feature type="region of interest" description="Disordered" evidence="9">
    <location>
        <begin position="1"/>
        <end position="63"/>
    </location>
</feature>
<dbReference type="Pfam" id="PF08148">
    <property type="entry name" value="DSHCT"/>
    <property type="match status" value="1"/>
</dbReference>
<feature type="compositionally biased region" description="Basic residues" evidence="9">
    <location>
        <begin position="847"/>
        <end position="856"/>
    </location>
</feature>
<feature type="region of interest" description="Disordered" evidence="9">
    <location>
        <begin position="607"/>
        <end position="907"/>
    </location>
</feature>
<keyword evidence="5 7" id="KW-0694">RNA-binding</keyword>
<feature type="compositionally biased region" description="Basic and acidic residues" evidence="9">
    <location>
        <begin position="694"/>
        <end position="711"/>
    </location>
</feature>
<feature type="compositionally biased region" description="Basic and acidic residues" evidence="9">
    <location>
        <begin position="829"/>
        <end position="846"/>
    </location>
</feature>
<feature type="compositionally biased region" description="Basic and acidic residues" evidence="9">
    <location>
        <begin position="462"/>
        <end position="474"/>
    </location>
</feature>
<dbReference type="SUPFAM" id="SSF54928">
    <property type="entry name" value="RNA-binding domain, RBD"/>
    <property type="match status" value="1"/>
</dbReference>
<feature type="compositionally biased region" description="Basic and acidic residues" evidence="9">
    <location>
        <begin position="178"/>
        <end position="191"/>
    </location>
</feature>
<evidence type="ECO:0000256" key="7">
    <source>
        <dbReference type="PROSITE-ProRule" id="PRU00176"/>
    </source>
</evidence>
<feature type="compositionally biased region" description="Low complexity" evidence="9">
    <location>
        <begin position="657"/>
        <end position="672"/>
    </location>
</feature>
<gene>
    <name evidence="12" type="ORF">D8674_042884</name>
</gene>
<dbReference type="InterPro" id="IPR000504">
    <property type="entry name" value="RRM_dom"/>
</dbReference>
<feature type="compositionally biased region" description="Basic residues" evidence="9">
    <location>
        <begin position="37"/>
        <end position="51"/>
    </location>
</feature>
<dbReference type="Proteomes" id="UP000327157">
    <property type="component" value="Unassembled WGS sequence"/>
</dbReference>
<dbReference type="Pfam" id="PF13234">
    <property type="entry name" value="MTR4_beta-barrel"/>
    <property type="match status" value="1"/>
</dbReference>
<evidence type="ECO:0000256" key="1">
    <source>
        <dbReference type="ARBA" id="ARBA00022723"/>
    </source>
</evidence>